<evidence type="ECO:0000256" key="1">
    <source>
        <dbReference type="ARBA" id="ARBA00005298"/>
    </source>
</evidence>
<name>A0A813MRL9_9BILA</name>
<comment type="caution">
    <text evidence="3">The sequence shown here is derived from an EMBL/GenBank/DDBJ whole genome shotgun (WGS) entry which is preliminary data.</text>
</comment>
<dbReference type="GO" id="GO:0005737">
    <property type="term" value="C:cytoplasm"/>
    <property type="evidence" value="ECO:0007669"/>
    <property type="project" value="TreeGrafter"/>
</dbReference>
<protein>
    <recommendedName>
        <fullName evidence="2">Arrestin C-terminal-like domain-containing protein</fullName>
    </recommendedName>
</protein>
<dbReference type="GO" id="GO:0015031">
    <property type="term" value="P:protein transport"/>
    <property type="evidence" value="ECO:0007669"/>
    <property type="project" value="TreeGrafter"/>
</dbReference>
<dbReference type="Pfam" id="PF02752">
    <property type="entry name" value="Arrestin_C"/>
    <property type="match status" value="1"/>
</dbReference>
<dbReference type="Proteomes" id="UP000663879">
    <property type="component" value="Unassembled WGS sequence"/>
</dbReference>
<evidence type="ECO:0000313" key="4">
    <source>
        <dbReference type="Proteomes" id="UP000663879"/>
    </source>
</evidence>
<keyword evidence="4" id="KW-1185">Reference proteome</keyword>
<dbReference type="InterPro" id="IPR014752">
    <property type="entry name" value="Arrestin-like_C"/>
</dbReference>
<dbReference type="SMART" id="SM01017">
    <property type="entry name" value="Arrestin_C"/>
    <property type="match status" value="1"/>
</dbReference>
<proteinExistence type="inferred from homology"/>
<evidence type="ECO:0000313" key="3">
    <source>
        <dbReference type="EMBL" id="CAF0728889.1"/>
    </source>
</evidence>
<dbReference type="PANTHER" id="PTHR11188:SF176">
    <property type="entry name" value="ARRESTIN DOMAIN-CONTAINING PROTEIN 1"/>
    <property type="match status" value="1"/>
</dbReference>
<sequence>MKFSKSKVDYFQISLERQSYFPGEILRGNILIGVSERFEIKKLSIYLCGKGKVHWSETSNESSTYYDGFENYINLEILILNENSDETVFLEAGESTFPFEINLPYSLPSSYEDEVIDARIRYYIKATIKKRKIFSSIYTETDFYIFNKMDLNLYNFPYVLNKNKYFGFGPFKSGPISIEFSLEKTGYSPGELIPFNVYIHYERKKIIKKVKVRLIKYARFFASNRNKSKILVENSIKYPYSIESDFLSWNDFLMVPQVWQSSNGLSKIVQVNYFVSLEIFFRFFRTTSLMIPVIIGI</sequence>
<dbReference type="OrthoDB" id="7785529at2759"/>
<organism evidence="3 4">
    <name type="scientific">Brachionus calyciflorus</name>
    <dbReference type="NCBI Taxonomy" id="104777"/>
    <lineage>
        <taxon>Eukaryota</taxon>
        <taxon>Metazoa</taxon>
        <taxon>Spiralia</taxon>
        <taxon>Gnathifera</taxon>
        <taxon>Rotifera</taxon>
        <taxon>Eurotatoria</taxon>
        <taxon>Monogononta</taxon>
        <taxon>Pseudotrocha</taxon>
        <taxon>Ploima</taxon>
        <taxon>Brachionidae</taxon>
        <taxon>Brachionus</taxon>
    </lineage>
</organism>
<dbReference type="PANTHER" id="PTHR11188">
    <property type="entry name" value="ARRESTIN DOMAIN CONTAINING PROTEIN"/>
    <property type="match status" value="1"/>
</dbReference>
<dbReference type="SUPFAM" id="SSF81296">
    <property type="entry name" value="E set domains"/>
    <property type="match status" value="2"/>
</dbReference>
<dbReference type="Pfam" id="PF00339">
    <property type="entry name" value="Arrestin_N"/>
    <property type="match status" value="1"/>
</dbReference>
<comment type="similarity">
    <text evidence="1">Belongs to the arrestin family.</text>
</comment>
<dbReference type="InterPro" id="IPR050357">
    <property type="entry name" value="Arrestin_domain-protein"/>
</dbReference>
<dbReference type="AlphaFoldDB" id="A0A813MRL9"/>
<feature type="domain" description="Arrestin C-terminal-like" evidence="2">
    <location>
        <begin position="172"/>
        <end position="297"/>
    </location>
</feature>
<gene>
    <name evidence="3" type="ORF">OXX778_LOCUS2705</name>
</gene>
<accession>A0A813MRL9</accession>
<dbReference type="InterPro" id="IPR014756">
    <property type="entry name" value="Ig_E-set"/>
</dbReference>
<dbReference type="Gene3D" id="2.60.40.640">
    <property type="match status" value="2"/>
</dbReference>
<dbReference type="InterPro" id="IPR011021">
    <property type="entry name" value="Arrestin-like_N"/>
</dbReference>
<reference evidence="3" key="1">
    <citation type="submission" date="2021-02" db="EMBL/GenBank/DDBJ databases">
        <authorList>
            <person name="Nowell W R."/>
        </authorList>
    </citation>
    <scope>NUCLEOTIDE SEQUENCE</scope>
    <source>
        <strain evidence="3">Ploen Becks lab</strain>
    </source>
</reference>
<dbReference type="EMBL" id="CAJNOC010000219">
    <property type="protein sequence ID" value="CAF0728889.1"/>
    <property type="molecule type" value="Genomic_DNA"/>
</dbReference>
<dbReference type="InterPro" id="IPR011022">
    <property type="entry name" value="Arrestin_C-like"/>
</dbReference>
<evidence type="ECO:0000259" key="2">
    <source>
        <dbReference type="SMART" id="SM01017"/>
    </source>
</evidence>